<dbReference type="InterPro" id="IPR005094">
    <property type="entry name" value="Endonuclease_MobA/VirD2"/>
</dbReference>
<sequence>MNAAILSGGVSGSFGSALGYALKDHDGIGTERFGQVETVNLFSKPEQAHLEMQATADAAKEIQAQAREERGERSGASGSRAKKDCLHYALSWHAEDKPTPEFMFETARKSLDVLGLGQHQAVIVQHVERKTPHLHVTVGLTHPETGRTANLYGNAFKLDRFCHQIEKGQEMFRSFSRAAKYERELERIRKSPEKQKEAWNTKQRELSAAREKTRLRSRPSTLSGRRHTQSRSTRSGGTPISRNRPRKRSTGIRSMTIGGGRHQK</sequence>
<proteinExistence type="predicted"/>
<dbReference type="EMBL" id="JAMOIM010000084">
    <property type="protein sequence ID" value="MCW6513025.1"/>
    <property type="molecule type" value="Genomic_DNA"/>
</dbReference>
<feature type="compositionally biased region" description="Polar residues" evidence="1">
    <location>
        <begin position="230"/>
        <end position="241"/>
    </location>
</feature>
<evidence type="ECO:0000259" key="2">
    <source>
        <dbReference type="Pfam" id="PF03432"/>
    </source>
</evidence>
<feature type="compositionally biased region" description="Basic and acidic residues" evidence="1">
    <location>
        <begin position="187"/>
        <end position="214"/>
    </location>
</feature>
<dbReference type="Pfam" id="PF03432">
    <property type="entry name" value="Relaxase"/>
    <property type="match status" value="1"/>
</dbReference>
<dbReference type="RefSeq" id="WP_282589399.1">
    <property type="nucleotide sequence ID" value="NZ_JAMOIM010000084.1"/>
</dbReference>
<evidence type="ECO:0000313" key="3">
    <source>
        <dbReference type="EMBL" id="MCW6513025.1"/>
    </source>
</evidence>
<comment type="caution">
    <text evidence="3">The sequence shown here is derived from an EMBL/GenBank/DDBJ whole genome shotgun (WGS) entry which is preliminary data.</text>
</comment>
<organism evidence="3 4">
    <name type="scientific">Lichenifustis flavocetrariae</name>
    <dbReference type="NCBI Taxonomy" id="2949735"/>
    <lineage>
        <taxon>Bacteria</taxon>
        <taxon>Pseudomonadati</taxon>
        <taxon>Pseudomonadota</taxon>
        <taxon>Alphaproteobacteria</taxon>
        <taxon>Hyphomicrobiales</taxon>
        <taxon>Lichenihabitantaceae</taxon>
        <taxon>Lichenifustis</taxon>
    </lineage>
</organism>
<reference evidence="3" key="1">
    <citation type="submission" date="2022-05" db="EMBL/GenBank/DDBJ databases">
        <authorList>
            <person name="Pankratov T."/>
        </authorList>
    </citation>
    <scope>NUCLEOTIDE SEQUENCE</scope>
    <source>
        <strain evidence="3">BP6-180914</strain>
    </source>
</reference>
<feature type="domain" description="MobA/VirD2-like nuclease" evidence="2">
    <location>
        <begin position="29"/>
        <end position="168"/>
    </location>
</feature>
<keyword evidence="4" id="KW-1185">Reference proteome</keyword>
<protein>
    <submittedName>
        <fullName evidence="3">Relaxase/mobilization nuclease domain-containing protein</fullName>
    </submittedName>
</protein>
<evidence type="ECO:0000256" key="1">
    <source>
        <dbReference type="SAM" id="MobiDB-lite"/>
    </source>
</evidence>
<feature type="region of interest" description="Disordered" evidence="1">
    <location>
        <begin position="187"/>
        <end position="264"/>
    </location>
</feature>
<dbReference type="AlphaFoldDB" id="A0AA42CS13"/>
<name>A0AA42CS13_9HYPH</name>
<dbReference type="Proteomes" id="UP001165667">
    <property type="component" value="Unassembled WGS sequence"/>
</dbReference>
<evidence type="ECO:0000313" key="4">
    <source>
        <dbReference type="Proteomes" id="UP001165667"/>
    </source>
</evidence>
<accession>A0AA42CS13</accession>
<gene>
    <name evidence="3" type="ORF">M8523_34775</name>
</gene>